<dbReference type="CDD" id="cd03766">
    <property type="entry name" value="Gn_AT_II_novel"/>
    <property type="match status" value="1"/>
</dbReference>
<proteinExistence type="predicted"/>
<dbReference type="GO" id="GO:0006529">
    <property type="term" value="P:asparagine biosynthetic process"/>
    <property type="evidence" value="ECO:0007669"/>
    <property type="project" value="UniProtKB-KW"/>
</dbReference>
<keyword evidence="3" id="KW-0315">Glutamine amidotransferase</keyword>
<dbReference type="InterPro" id="IPR017932">
    <property type="entry name" value="GATase_2_dom"/>
</dbReference>
<dbReference type="InterPro" id="IPR001962">
    <property type="entry name" value="Asn_synthase"/>
</dbReference>
<keyword evidence="6" id="KW-1185">Reference proteome</keyword>
<dbReference type="InterPro" id="IPR014729">
    <property type="entry name" value="Rossmann-like_a/b/a_fold"/>
</dbReference>
<keyword evidence="2" id="KW-0061">Asparagine biosynthesis</keyword>
<dbReference type="Proteomes" id="UP000078544">
    <property type="component" value="Unassembled WGS sequence"/>
</dbReference>
<sequence>MCGIHVTISTAKTCKASSVLETRLRNRGPDHLATITTRLDDTEAVELTFTSSVLGLRGDHTAQQPLVNDTTGSVLCWNGEAWKIYGRAITGNDGEQVQALLSTAGRRASSDECRSVVEVLRAIAGPFAFVYFDKTAKCLYYGRDRLGRRSLLVKPGDPFVLSSIADHDTHASVWSEVEADGIYVLCLHDASTTPLRLIPTKHDWAKDESLMLGIGCFNSSVPFESNFLTRQSRVVRDLRDHLTESLRWRLLQVPAPPGASVKDARIAILFSGGLDCTVLARLASDLLPNEQTIDLLNVAFENPRIAAQNKAVSRDDLYEQCPDRITGRKSFTELLQINVPFTDTSEHRSEVIELMYPHNTEMDLSISFALYFAARGQGLGQIGMGSQPEPYQTTARVLLSGLGADELFGGYVRHATAFGRQSYQGLIEELKLDVSRLGKRNLGRDDRVMANWKKEVRFPYLDEEFVKWAMALPVSEKCNFSDGQISGSKQVLRLLADDLGMPAVAQEPKRAIQFGTRTAKMESGKVKGTTFIKP</sequence>
<name>A0A162IM39_9HYPO</name>
<dbReference type="PROSITE" id="PS51278">
    <property type="entry name" value="GATASE_TYPE_2"/>
    <property type="match status" value="1"/>
</dbReference>
<gene>
    <name evidence="5" type="ORF">AAL_04358</name>
</gene>
<accession>A0A162IM39</accession>
<dbReference type="GO" id="GO:0004066">
    <property type="term" value="F:asparagine synthase (glutamine-hydrolyzing) activity"/>
    <property type="evidence" value="ECO:0007669"/>
    <property type="project" value="InterPro"/>
</dbReference>
<dbReference type="InterPro" id="IPR051857">
    <property type="entry name" value="Asn_synthetase_domain"/>
</dbReference>
<evidence type="ECO:0000313" key="6">
    <source>
        <dbReference type="Proteomes" id="UP000078544"/>
    </source>
</evidence>
<dbReference type="EMBL" id="AZGY01000008">
    <property type="protein sequence ID" value="KZZ96062.1"/>
    <property type="molecule type" value="Genomic_DNA"/>
</dbReference>
<evidence type="ECO:0000259" key="4">
    <source>
        <dbReference type="PROSITE" id="PS51278"/>
    </source>
</evidence>
<comment type="caution">
    <text evidence="5">The sequence shown here is derived from an EMBL/GenBank/DDBJ whole genome shotgun (WGS) entry which is preliminary data.</text>
</comment>
<dbReference type="SUPFAM" id="SSF52402">
    <property type="entry name" value="Adenine nucleotide alpha hydrolases-like"/>
    <property type="match status" value="1"/>
</dbReference>
<dbReference type="AlphaFoldDB" id="A0A162IM39"/>
<dbReference type="Pfam" id="PF00733">
    <property type="entry name" value="Asn_synthase"/>
    <property type="match status" value="2"/>
</dbReference>
<protein>
    <submittedName>
        <fullName evidence="5">Asparagine synthetase domain containing protein 1</fullName>
    </submittedName>
</protein>
<keyword evidence="1" id="KW-0028">Amino-acid biosynthesis</keyword>
<dbReference type="Gene3D" id="3.60.20.10">
    <property type="entry name" value="Glutamine Phosphoribosylpyrophosphate, subunit 1, domain 1"/>
    <property type="match status" value="1"/>
</dbReference>
<evidence type="ECO:0000256" key="2">
    <source>
        <dbReference type="ARBA" id="ARBA00022888"/>
    </source>
</evidence>
<dbReference type="PANTHER" id="PTHR45937:SF1">
    <property type="entry name" value="ASPARAGINE SYNTHETASE DOMAIN-CONTAINING PROTEIN 1"/>
    <property type="match status" value="1"/>
</dbReference>
<organism evidence="5 6">
    <name type="scientific">Moelleriella libera RCEF 2490</name>
    <dbReference type="NCBI Taxonomy" id="1081109"/>
    <lineage>
        <taxon>Eukaryota</taxon>
        <taxon>Fungi</taxon>
        <taxon>Dikarya</taxon>
        <taxon>Ascomycota</taxon>
        <taxon>Pezizomycotina</taxon>
        <taxon>Sordariomycetes</taxon>
        <taxon>Hypocreomycetidae</taxon>
        <taxon>Hypocreales</taxon>
        <taxon>Clavicipitaceae</taxon>
        <taxon>Moelleriella</taxon>
    </lineage>
</organism>
<dbReference type="CDD" id="cd01991">
    <property type="entry name" value="Asn_synthase_B_C"/>
    <property type="match status" value="1"/>
</dbReference>
<dbReference type="STRING" id="1081109.A0A162IM39"/>
<reference evidence="5 6" key="1">
    <citation type="journal article" date="2016" name="Genome Biol. Evol.">
        <title>Divergent and convergent evolution of fungal pathogenicity.</title>
        <authorList>
            <person name="Shang Y."/>
            <person name="Xiao G."/>
            <person name="Zheng P."/>
            <person name="Cen K."/>
            <person name="Zhan S."/>
            <person name="Wang C."/>
        </authorList>
    </citation>
    <scope>NUCLEOTIDE SEQUENCE [LARGE SCALE GENOMIC DNA]</scope>
    <source>
        <strain evidence="5 6">RCEF 2490</strain>
    </source>
</reference>
<evidence type="ECO:0000313" key="5">
    <source>
        <dbReference type="EMBL" id="KZZ96062.1"/>
    </source>
</evidence>
<dbReference type="Gene3D" id="3.40.50.620">
    <property type="entry name" value="HUPs"/>
    <property type="match status" value="1"/>
</dbReference>
<feature type="domain" description="Glutamine amidotransferase type-2" evidence="4">
    <location>
        <begin position="2"/>
        <end position="188"/>
    </location>
</feature>
<evidence type="ECO:0000256" key="3">
    <source>
        <dbReference type="ARBA" id="ARBA00022962"/>
    </source>
</evidence>
<evidence type="ECO:0000256" key="1">
    <source>
        <dbReference type="ARBA" id="ARBA00022605"/>
    </source>
</evidence>
<dbReference type="PANTHER" id="PTHR45937">
    <property type="entry name" value="ASPARAGINE SYNTHETASE DOMAIN-CONTAINING PROTEIN 1"/>
    <property type="match status" value="1"/>
</dbReference>
<dbReference type="InterPro" id="IPR029055">
    <property type="entry name" value="Ntn_hydrolases_N"/>
</dbReference>
<dbReference type="Pfam" id="PF13537">
    <property type="entry name" value="GATase_7"/>
    <property type="match status" value="1"/>
</dbReference>
<dbReference type="OrthoDB" id="10252281at2759"/>
<dbReference type="SUPFAM" id="SSF56235">
    <property type="entry name" value="N-terminal nucleophile aminohydrolases (Ntn hydrolases)"/>
    <property type="match status" value="1"/>
</dbReference>